<comment type="caution">
    <text evidence="2">The sequence shown here is derived from an EMBL/GenBank/DDBJ whole genome shotgun (WGS) entry which is preliminary data.</text>
</comment>
<feature type="non-terminal residue" evidence="2">
    <location>
        <position position="107"/>
    </location>
</feature>
<name>A0A5J9UJK2_9POAL</name>
<dbReference type="Proteomes" id="UP000324897">
    <property type="component" value="Chromosome 2"/>
</dbReference>
<keyword evidence="3" id="KW-1185">Reference proteome</keyword>
<proteinExistence type="predicted"/>
<dbReference type="Gramene" id="TVT97608">
    <property type="protein sequence ID" value="TVT97608"/>
    <property type="gene ID" value="EJB05_57147"/>
</dbReference>
<organism evidence="2 3">
    <name type="scientific">Eragrostis curvula</name>
    <name type="common">weeping love grass</name>
    <dbReference type="NCBI Taxonomy" id="38414"/>
    <lineage>
        <taxon>Eukaryota</taxon>
        <taxon>Viridiplantae</taxon>
        <taxon>Streptophyta</taxon>
        <taxon>Embryophyta</taxon>
        <taxon>Tracheophyta</taxon>
        <taxon>Spermatophyta</taxon>
        <taxon>Magnoliopsida</taxon>
        <taxon>Liliopsida</taxon>
        <taxon>Poales</taxon>
        <taxon>Poaceae</taxon>
        <taxon>PACMAD clade</taxon>
        <taxon>Chloridoideae</taxon>
        <taxon>Eragrostideae</taxon>
        <taxon>Eragrostidinae</taxon>
        <taxon>Eragrostis</taxon>
    </lineage>
</organism>
<dbReference type="EMBL" id="RWGY01000013">
    <property type="protein sequence ID" value="TVU23644.1"/>
    <property type="molecule type" value="Genomic_DNA"/>
</dbReference>
<dbReference type="AlphaFoldDB" id="A0A5J9UJK2"/>
<evidence type="ECO:0000313" key="3">
    <source>
        <dbReference type="Proteomes" id="UP000324897"/>
    </source>
</evidence>
<dbReference type="EMBL" id="RWGY01000978">
    <property type="protein sequence ID" value="TVT97608.1"/>
    <property type="molecule type" value="Genomic_DNA"/>
</dbReference>
<protein>
    <submittedName>
        <fullName evidence="2">Uncharacterized protein</fullName>
    </submittedName>
</protein>
<dbReference type="Gramene" id="TVU23644">
    <property type="protein sequence ID" value="TVU23644"/>
    <property type="gene ID" value="EJB05_26020"/>
</dbReference>
<reference evidence="2 3" key="1">
    <citation type="journal article" date="2019" name="Sci. Rep.">
        <title>A high-quality genome of Eragrostis curvula grass provides insights into Poaceae evolution and supports new strategies to enhance forage quality.</title>
        <authorList>
            <person name="Carballo J."/>
            <person name="Santos B.A.C.M."/>
            <person name="Zappacosta D."/>
            <person name="Garbus I."/>
            <person name="Selva J.P."/>
            <person name="Gallo C.A."/>
            <person name="Diaz A."/>
            <person name="Albertini E."/>
            <person name="Caccamo M."/>
            <person name="Echenique V."/>
        </authorList>
    </citation>
    <scope>NUCLEOTIDE SEQUENCE [LARGE SCALE GENOMIC DNA]</scope>
    <source>
        <strain evidence="3">cv. Victoria</strain>
        <tissue evidence="2">Leaf</tissue>
    </source>
</reference>
<accession>A0A5J9UJK2</accession>
<evidence type="ECO:0000313" key="1">
    <source>
        <dbReference type="EMBL" id="TVT97608.1"/>
    </source>
</evidence>
<sequence>MLLGIDGGRRVRRHCEHQFQTSRDSSCTRRDGYGKLLCLLTCQTVLVTWRRAQNIEIIASEIELGDMMVENTATVVSMQEVFTEKTLDRIPSVVLFLDEDEKPFSAA</sequence>
<evidence type="ECO:0000313" key="2">
    <source>
        <dbReference type="EMBL" id="TVU23644.1"/>
    </source>
</evidence>
<gene>
    <name evidence="2" type="ORF">EJB05_26020</name>
    <name evidence="1" type="ORF">EJB05_57147</name>
</gene>